<evidence type="ECO:0000313" key="2">
    <source>
        <dbReference type="Proteomes" id="UP000018731"/>
    </source>
</evidence>
<dbReference type="EMBL" id="AZJI01000001">
    <property type="protein sequence ID" value="ETD24709.1"/>
    <property type="molecule type" value="Genomic_DNA"/>
</dbReference>
<dbReference type="STRING" id="1357400.HMPREF2086_00041"/>
<proteinExistence type="predicted"/>
<protein>
    <submittedName>
        <fullName evidence="1">Uncharacterized protein</fullName>
    </submittedName>
</protein>
<comment type="caution">
    <text evidence="1">The sequence shown here is derived from an EMBL/GenBank/DDBJ whole genome shotgun (WGS) entry which is preliminary data.</text>
</comment>
<dbReference type="RefSeq" id="WP_023926711.1">
    <property type="nucleotide sequence ID" value="NZ_KI669454.1"/>
</dbReference>
<dbReference type="OrthoDB" id="7283415at2"/>
<dbReference type="AlphaFoldDB" id="V8CBG7"/>
<organism evidence="1 2">
    <name type="scientific">Helicobacter macacae MIT 99-5501</name>
    <dbReference type="NCBI Taxonomy" id="1357400"/>
    <lineage>
        <taxon>Bacteria</taxon>
        <taxon>Pseudomonadati</taxon>
        <taxon>Campylobacterota</taxon>
        <taxon>Epsilonproteobacteria</taxon>
        <taxon>Campylobacterales</taxon>
        <taxon>Helicobacteraceae</taxon>
        <taxon>Helicobacter</taxon>
    </lineage>
</organism>
<accession>V8CBG7</accession>
<gene>
    <name evidence="1" type="ORF">HMPREF2086_00041</name>
</gene>
<dbReference type="PATRIC" id="fig|1357400.3.peg.64"/>
<reference evidence="1 2" key="1">
    <citation type="journal article" date="2014" name="Genome Announc.">
        <title>Draft genome sequences of six enterohepatic helicobacter species isolated from humans and one from rhesus macaques.</title>
        <authorList>
            <person name="Shen Z."/>
            <person name="Sheh A."/>
            <person name="Young S.K."/>
            <person name="Abouelliel A."/>
            <person name="Ward D.V."/>
            <person name="Earl A.M."/>
            <person name="Fox J.G."/>
        </authorList>
    </citation>
    <scope>NUCLEOTIDE SEQUENCE [LARGE SCALE GENOMIC DNA]</scope>
    <source>
        <strain evidence="1 2">MIT 99-5501</strain>
    </source>
</reference>
<dbReference type="HOGENOM" id="CLU_2142427_0_0_7"/>
<dbReference type="Proteomes" id="UP000018731">
    <property type="component" value="Unassembled WGS sequence"/>
</dbReference>
<keyword evidence="2" id="KW-1185">Reference proteome</keyword>
<name>V8CBG7_9HELI</name>
<sequence>MATFPFNNFPETILYESADKAFQIASGYDKEDPQNENAPKVLSIGIRWVVSRKDNQQGRIPPLGYPNAHSTPCWFILPNDLALCLLQCIKNNPVIDISGIDKALQILNQQTT</sequence>
<evidence type="ECO:0000313" key="1">
    <source>
        <dbReference type="EMBL" id="ETD24709.1"/>
    </source>
</evidence>